<organism evidence="2 3">
    <name type="scientific">Streptomyces griseoaurantiacus</name>
    <dbReference type="NCBI Taxonomy" id="68213"/>
    <lineage>
        <taxon>Bacteria</taxon>
        <taxon>Bacillati</taxon>
        <taxon>Actinomycetota</taxon>
        <taxon>Actinomycetes</taxon>
        <taxon>Kitasatosporales</taxon>
        <taxon>Streptomycetaceae</taxon>
        <taxon>Streptomyces</taxon>
        <taxon>Streptomyces aurantiacus group</taxon>
    </lineage>
</organism>
<feature type="compositionally biased region" description="Basic residues" evidence="1">
    <location>
        <begin position="131"/>
        <end position="173"/>
    </location>
</feature>
<feature type="compositionally biased region" description="Low complexity" evidence="1">
    <location>
        <begin position="230"/>
        <end position="242"/>
    </location>
</feature>
<feature type="compositionally biased region" description="Low complexity" evidence="1">
    <location>
        <begin position="174"/>
        <end position="198"/>
    </location>
</feature>
<protein>
    <submittedName>
        <fullName evidence="2">Uncharacterized protein</fullName>
    </submittedName>
</protein>
<feature type="compositionally biased region" description="Basic and acidic residues" evidence="1">
    <location>
        <begin position="253"/>
        <end position="266"/>
    </location>
</feature>
<evidence type="ECO:0000313" key="3">
    <source>
        <dbReference type="Proteomes" id="UP000198614"/>
    </source>
</evidence>
<feature type="compositionally biased region" description="Basic residues" evidence="1">
    <location>
        <begin position="301"/>
        <end position="312"/>
    </location>
</feature>
<evidence type="ECO:0000256" key="1">
    <source>
        <dbReference type="SAM" id="MobiDB-lite"/>
    </source>
</evidence>
<sequence length="323" mass="34175">MALCTRGHTSRVQREREFLFRPFRAPVPTAVRGGRPEIKPTTGTCPSFGVFGLVCGVYGSRAAHALRRAWIRTDPTRSRATAVGRDDAGVGARGRPDGHGLRGRLRVRLVRAGRLGRGRRRGRGGGGGGLRHVRQGPRRGRLGRRRRCRGRGRRGARARLRGRGRRRGRRGRGRPPASTPTAALSSPTSAALPDADADAASRAHPVAETDAPQADASRTDPARTAETEARPATPRAGADPAARGGGRGTPADARGEAEAETPRDPAARTPLGETRQLPGVPPAGPAAPGAFEHLAGDVHAAHHRPRRPRRGRAAPALTTAVHL</sequence>
<gene>
    <name evidence="2" type="ORF">SAMN05216260_11794</name>
</gene>
<evidence type="ECO:0000313" key="2">
    <source>
        <dbReference type="EMBL" id="SDG31251.1"/>
    </source>
</evidence>
<feature type="region of interest" description="Disordered" evidence="1">
    <location>
        <begin position="81"/>
        <end position="323"/>
    </location>
</feature>
<dbReference type="EMBL" id="FNAX01000017">
    <property type="protein sequence ID" value="SDG31251.1"/>
    <property type="molecule type" value="Genomic_DNA"/>
</dbReference>
<dbReference type="Proteomes" id="UP000198614">
    <property type="component" value="Unassembled WGS sequence"/>
</dbReference>
<dbReference type="AlphaFoldDB" id="A0A1G7T7P3"/>
<feature type="compositionally biased region" description="Basic and acidic residues" evidence="1">
    <location>
        <begin position="84"/>
        <end position="100"/>
    </location>
</feature>
<accession>A0A1G7T7P3</accession>
<feature type="compositionally biased region" description="Basic and acidic residues" evidence="1">
    <location>
        <begin position="217"/>
        <end position="229"/>
    </location>
</feature>
<name>A0A1G7T7P3_9ACTN</name>
<feature type="compositionally biased region" description="Basic residues" evidence="1">
    <location>
        <begin position="101"/>
        <end position="123"/>
    </location>
</feature>
<reference evidence="2 3" key="1">
    <citation type="submission" date="2016-10" db="EMBL/GenBank/DDBJ databases">
        <authorList>
            <person name="de Groot N.N."/>
        </authorList>
    </citation>
    <scope>NUCLEOTIDE SEQUENCE [LARGE SCALE GENOMIC DNA]</scope>
    <source>
        <strain evidence="2 3">CGMCC 4.1859</strain>
    </source>
</reference>
<proteinExistence type="predicted"/>